<dbReference type="InterPro" id="IPR032675">
    <property type="entry name" value="LRR_dom_sf"/>
</dbReference>
<feature type="compositionally biased region" description="Polar residues" evidence="2">
    <location>
        <begin position="39"/>
        <end position="57"/>
    </location>
</feature>
<gene>
    <name evidence="3" type="ORF">C9374_011778</name>
</gene>
<comment type="caution">
    <text evidence="3">The sequence shown here is derived from an EMBL/GenBank/DDBJ whole genome shotgun (WGS) entry which is preliminary data.</text>
</comment>
<evidence type="ECO:0000256" key="2">
    <source>
        <dbReference type="SAM" id="MobiDB-lite"/>
    </source>
</evidence>
<dbReference type="SUPFAM" id="SSF52047">
    <property type="entry name" value="RNI-like"/>
    <property type="match status" value="1"/>
</dbReference>
<dbReference type="SUPFAM" id="SSF81901">
    <property type="entry name" value="HCP-like"/>
    <property type="match status" value="5"/>
</dbReference>
<dbReference type="EMBL" id="PYSW02000050">
    <property type="protein sequence ID" value="KAG2373893.1"/>
    <property type="molecule type" value="Genomic_DNA"/>
</dbReference>
<dbReference type="Gene3D" id="3.80.10.10">
    <property type="entry name" value="Ribonuclease Inhibitor"/>
    <property type="match status" value="1"/>
</dbReference>
<dbReference type="SMART" id="SM00671">
    <property type="entry name" value="SEL1"/>
    <property type="match status" value="7"/>
</dbReference>
<dbReference type="Pfam" id="PF08238">
    <property type="entry name" value="Sel1"/>
    <property type="match status" value="7"/>
</dbReference>
<dbReference type="GeneID" id="68104232"/>
<keyword evidence="4" id="KW-1185">Reference proteome</keyword>
<name>A0AA88KD68_NAELO</name>
<evidence type="ECO:0000256" key="1">
    <source>
        <dbReference type="ARBA" id="ARBA00038101"/>
    </source>
</evidence>
<dbReference type="InterPro" id="IPR050767">
    <property type="entry name" value="Sel1_AlgK"/>
</dbReference>
<dbReference type="GO" id="GO:0005789">
    <property type="term" value="C:endoplasmic reticulum membrane"/>
    <property type="evidence" value="ECO:0007669"/>
    <property type="project" value="TreeGrafter"/>
</dbReference>
<dbReference type="InterPro" id="IPR001611">
    <property type="entry name" value="Leu-rich_rpt"/>
</dbReference>
<evidence type="ECO:0000313" key="3">
    <source>
        <dbReference type="EMBL" id="KAG2373893.1"/>
    </source>
</evidence>
<accession>A0AA88KD68</accession>
<dbReference type="PANTHER" id="PTHR11102">
    <property type="entry name" value="SEL-1-LIKE PROTEIN"/>
    <property type="match status" value="1"/>
</dbReference>
<evidence type="ECO:0000313" key="4">
    <source>
        <dbReference type="Proteomes" id="UP000816034"/>
    </source>
</evidence>
<reference evidence="3 4" key="1">
    <citation type="journal article" date="2018" name="BMC Genomics">
        <title>The genome of Naegleria lovaniensis, the basis for a comparative approach to unravel pathogenicity factors of the human pathogenic amoeba N. fowleri.</title>
        <authorList>
            <person name="Liechti N."/>
            <person name="Schurch N."/>
            <person name="Bruggmann R."/>
            <person name="Wittwer M."/>
        </authorList>
    </citation>
    <scope>NUCLEOTIDE SEQUENCE [LARGE SCALE GENOMIC DNA]</scope>
    <source>
        <strain evidence="3 4">ATCC 30569</strain>
    </source>
</reference>
<dbReference type="GO" id="GO:0036503">
    <property type="term" value="P:ERAD pathway"/>
    <property type="evidence" value="ECO:0007669"/>
    <property type="project" value="TreeGrafter"/>
</dbReference>
<dbReference type="PANTHER" id="PTHR11102:SF147">
    <property type="entry name" value="SEL1L ADAPTOR SUBUNIT OF ERAD E3 UBIQUITIN LIGASE"/>
    <property type="match status" value="1"/>
</dbReference>
<dbReference type="RefSeq" id="XP_044543067.1">
    <property type="nucleotide sequence ID" value="XM_044687470.1"/>
</dbReference>
<dbReference type="InterPro" id="IPR006597">
    <property type="entry name" value="Sel1-like"/>
</dbReference>
<dbReference type="InterPro" id="IPR011990">
    <property type="entry name" value="TPR-like_helical_dom_sf"/>
</dbReference>
<proteinExistence type="inferred from homology"/>
<organism evidence="3 4">
    <name type="scientific">Naegleria lovaniensis</name>
    <name type="common">Amoeba</name>
    <dbReference type="NCBI Taxonomy" id="51637"/>
    <lineage>
        <taxon>Eukaryota</taxon>
        <taxon>Discoba</taxon>
        <taxon>Heterolobosea</taxon>
        <taxon>Tetramitia</taxon>
        <taxon>Eutetramitia</taxon>
        <taxon>Vahlkampfiidae</taxon>
        <taxon>Naegleria</taxon>
    </lineage>
</organism>
<dbReference type="Proteomes" id="UP000816034">
    <property type="component" value="Unassembled WGS sequence"/>
</dbReference>
<comment type="similarity">
    <text evidence="1">Belongs to the sel-1 family.</text>
</comment>
<protein>
    <submittedName>
        <fullName evidence="3">Uncharacterized protein</fullName>
    </submittedName>
</protein>
<dbReference type="Gene3D" id="1.25.40.10">
    <property type="entry name" value="Tetratricopeptide repeat domain"/>
    <property type="match status" value="3"/>
</dbReference>
<sequence length="1149" mass="133046">MKRLRRQTVCADQSSSSSEDEDLSIFSQGFDSEDESLNEENQMNQHDSSSEMNMNQNGKKRKVSSSDTTPIVVDIFSQLTSDIFEHEIFQHFSLQFILNLRHVSKLANQLVLAYVSSPEFSIFFYPSLHAEKTHDLINAANICLSKVPEHSPKEYLSLFANARRIFCNDGQGLLYHLRDVNFSRLEALYFHACSLDFTSVKYILKGSLSNVKFICFHRNRLGDDGARVIVEKLGQKLAGLAITSDILTDGATEFMTSSSLPSLTYLNVSSNTISEKGFQQLLNISSLKALSIAFNKMNGKEVSKGLCKLKYLNIAGNDFDSESFNVSSKLTIFSGEQDKIYDLDKLDIPFLYLLKLKISYSWLDKANIYYEQFTRCIKLNMLTEADYFKQQAIKYLAVRNTLKSQYLIGKMHVLTKDYIEALEAFNCSYSGANYEVAEIYFHGKGINRDYEKALRHYLDYLEGDVQTRLPTKYQIGYCYYKLERPKKAKSYLQKSKDNKRHKVLGKIYYHEKEFQLAYSHLEKCENEGAAAHLLSKMYEKGRGVHVSLEKAYRYLMIGAELKHPKSLYRLGKWYELGMSPFVEKDIHKAIHFYDLSKFSKARCRLGMLYYHGEHGIEINLNQAKHYFTQLPDDFRNQDAWFCLGRIFEAENDSTSAYFPYERAAALGHKLAKKITGEMDYYNGGYKRALYYLTEYLNEAEFCESVALKIARIYNHHRDKWKKSMKFYQLVDHLPEAQAEIGVYYSQVDHDDNDEPIPYSQETIMNFLETAAENGYSQAQLCLSQQYFAENNYKKSLFWMKRAFESGATSRLQLFTQCMEMGNIEEALYQLPFIPKHSLSYNQKESITTHLYNTQQFNVLMDWMHSLPNSDEIINRKVSLMFVKGEGVPKDLMRVIDILLFTATNESAYSDLCTHLRNNLKEHAVDESSIEYALLKITELPTAQVSVDRIPFLFMKVLYQHNFSEFALKLLETKMQTIKKRVLKHLIHNDPLMAIHELIGPITRGRLNYSLKTTLDRFEDLCASDEILNLFFKRHHMVTDRGLPIDKVVYDMFKDAGKEETGINYLDRIASTGNSFKKHDIALIYECHLNNSSKALHWYEQSGLPQSMFKVAEMYRVGAKHVDKDVKKSIEILEHMIDQFAVTQQNDNTN</sequence>
<feature type="region of interest" description="Disordered" evidence="2">
    <location>
        <begin position="1"/>
        <end position="65"/>
    </location>
</feature>
<dbReference type="Pfam" id="PF13516">
    <property type="entry name" value="LRR_6"/>
    <property type="match status" value="1"/>
</dbReference>
<dbReference type="AlphaFoldDB" id="A0AA88KD68"/>